<evidence type="ECO:0000259" key="1">
    <source>
        <dbReference type="SMART" id="SM00587"/>
    </source>
</evidence>
<dbReference type="AlphaFoldDB" id="E2AJ96"/>
<dbReference type="EMBL" id="GL439967">
    <property type="protein sequence ID" value="EFN66536.1"/>
    <property type="molecule type" value="Genomic_DNA"/>
</dbReference>
<dbReference type="PANTHER" id="PTHR11012:SF57">
    <property type="entry name" value="LD10016P"/>
    <property type="match status" value="1"/>
</dbReference>
<dbReference type="SMART" id="SM00587">
    <property type="entry name" value="CHK"/>
    <property type="match status" value="1"/>
</dbReference>
<dbReference type="InterPro" id="IPR015897">
    <property type="entry name" value="CHK_kinase-like"/>
</dbReference>
<gene>
    <name evidence="2" type="ORF">EAG_11030</name>
</gene>
<proteinExistence type="predicted"/>
<dbReference type="OMA" id="GALFNKC"/>
<dbReference type="Gene3D" id="3.90.1200.10">
    <property type="match status" value="1"/>
</dbReference>
<organism evidence="3">
    <name type="scientific">Camponotus floridanus</name>
    <name type="common">Florida carpenter ant</name>
    <dbReference type="NCBI Taxonomy" id="104421"/>
    <lineage>
        <taxon>Eukaryota</taxon>
        <taxon>Metazoa</taxon>
        <taxon>Ecdysozoa</taxon>
        <taxon>Arthropoda</taxon>
        <taxon>Hexapoda</taxon>
        <taxon>Insecta</taxon>
        <taxon>Pterygota</taxon>
        <taxon>Neoptera</taxon>
        <taxon>Endopterygota</taxon>
        <taxon>Hymenoptera</taxon>
        <taxon>Apocrita</taxon>
        <taxon>Aculeata</taxon>
        <taxon>Formicoidea</taxon>
        <taxon>Formicidae</taxon>
        <taxon>Formicinae</taxon>
        <taxon>Camponotus</taxon>
    </lineage>
</organism>
<protein>
    <recommendedName>
        <fullName evidence="1">CHK kinase-like domain-containing protein</fullName>
    </recommendedName>
</protein>
<evidence type="ECO:0000313" key="2">
    <source>
        <dbReference type="EMBL" id="EFN66536.1"/>
    </source>
</evidence>
<dbReference type="PANTHER" id="PTHR11012">
    <property type="entry name" value="PROTEIN KINASE-LIKE DOMAIN-CONTAINING"/>
    <property type="match status" value="1"/>
</dbReference>
<dbReference type="InterPro" id="IPR011009">
    <property type="entry name" value="Kinase-like_dom_sf"/>
</dbReference>
<dbReference type="FunCoup" id="E2AJ96">
    <property type="interactions" value="10"/>
</dbReference>
<sequence>MNHNMKKCINLSDINNKFTEEVLTDIISKTCNRKDVQLTDWDFNEGSAKGDNYLSNVYKGKVNGIISGNPKQHVQVVSKFENFLTNKGQNDLLCIPRYIMSFIDNENDFLILEDVSCLGFRGASRQNCLDWTECIAILKTLAKFHAISFAYKDQKKEEFIKITDSLEETFFGSNHWDWYKNYHKKAQDIIKHALTTEYPNSEAEKKYNSYEFGALFNKCRELCETRHAPTSVVIEGDCWAPNFLIRDIGQSQKEALMLDFQLARCASPILDLSFLIYSCTLKSFRDQYFDDMLKNYYSELNNAIKLLGSDPDKIYPWDLFMQEVKEQFIFGVLTALEAILLSLIDIPESFNINTVIQGNEAIDIGEISFLHPVETTSGRRRLADVIVHAFEQGYI</sequence>
<accession>E2AJ96</accession>
<keyword evidence="3" id="KW-1185">Reference proteome</keyword>
<dbReference type="InterPro" id="IPR004119">
    <property type="entry name" value="EcKL"/>
</dbReference>
<dbReference type="SUPFAM" id="SSF56112">
    <property type="entry name" value="Protein kinase-like (PK-like)"/>
    <property type="match status" value="1"/>
</dbReference>
<name>E2AJ96_CAMFO</name>
<evidence type="ECO:0000313" key="3">
    <source>
        <dbReference type="Proteomes" id="UP000000311"/>
    </source>
</evidence>
<dbReference type="Proteomes" id="UP000000311">
    <property type="component" value="Unassembled WGS sequence"/>
</dbReference>
<reference evidence="2 3" key="1">
    <citation type="journal article" date="2010" name="Science">
        <title>Genomic comparison of the ants Camponotus floridanus and Harpegnathos saltator.</title>
        <authorList>
            <person name="Bonasio R."/>
            <person name="Zhang G."/>
            <person name="Ye C."/>
            <person name="Mutti N.S."/>
            <person name="Fang X."/>
            <person name="Qin N."/>
            <person name="Donahue G."/>
            <person name="Yang P."/>
            <person name="Li Q."/>
            <person name="Li C."/>
            <person name="Zhang P."/>
            <person name="Huang Z."/>
            <person name="Berger S.L."/>
            <person name="Reinberg D."/>
            <person name="Wang J."/>
            <person name="Liebig J."/>
        </authorList>
    </citation>
    <scope>NUCLEOTIDE SEQUENCE [LARGE SCALE GENOMIC DNA]</scope>
    <source>
        <strain evidence="3">C129</strain>
    </source>
</reference>
<feature type="domain" description="CHK kinase-like" evidence="1">
    <location>
        <begin position="110"/>
        <end position="306"/>
    </location>
</feature>
<dbReference type="OrthoDB" id="5396515at2759"/>
<dbReference type="Pfam" id="PF02958">
    <property type="entry name" value="EcKL"/>
    <property type="match status" value="1"/>
</dbReference>
<dbReference type="InParanoid" id="E2AJ96"/>